<dbReference type="InterPro" id="IPR018378">
    <property type="entry name" value="C-type_lectin_CS"/>
</dbReference>
<evidence type="ECO:0000313" key="4">
    <source>
        <dbReference type="Proteomes" id="UP000316079"/>
    </source>
</evidence>
<dbReference type="Pfam" id="PF00059">
    <property type="entry name" value="Lectin_C"/>
    <property type="match status" value="6"/>
</dbReference>
<feature type="domain" description="C-type lectin" evidence="2">
    <location>
        <begin position="340"/>
        <end position="457"/>
    </location>
</feature>
<keyword evidence="1" id="KW-1015">Disulfide bond</keyword>
<dbReference type="Proteomes" id="UP000316079">
    <property type="component" value="Unassembled WGS sequence"/>
</dbReference>
<feature type="domain" description="C-type lectin" evidence="2">
    <location>
        <begin position="680"/>
        <end position="787"/>
    </location>
</feature>
<feature type="domain" description="C-type lectin" evidence="2">
    <location>
        <begin position="458"/>
        <end position="501"/>
    </location>
</feature>
<dbReference type="SMART" id="SM00034">
    <property type="entry name" value="CLECT"/>
    <property type="match status" value="6"/>
</dbReference>
<feature type="domain" description="C-type lectin" evidence="2">
    <location>
        <begin position="224"/>
        <end position="341"/>
    </location>
</feature>
<dbReference type="CDD" id="cd00037">
    <property type="entry name" value="CLECT"/>
    <property type="match status" value="1"/>
</dbReference>
<reference evidence="3 4" key="1">
    <citation type="journal article" date="2019" name="Sci. Data">
        <title>Hybrid genome assembly and annotation of Danionella translucida.</title>
        <authorList>
            <person name="Kadobianskyi M."/>
            <person name="Schulze L."/>
            <person name="Schuelke M."/>
            <person name="Judkewitz B."/>
        </authorList>
    </citation>
    <scope>NUCLEOTIDE SEQUENCE [LARGE SCALE GENOMIC DNA]</scope>
    <source>
        <strain evidence="3 4">Bolton</strain>
    </source>
</reference>
<dbReference type="PANTHER" id="PTHR45784:SF3">
    <property type="entry name" value="C-TYPE LECTIN DOMAIN FAMILY 4 MEMBER K-LIKE-RELATED"/>
    <property type="match status" value="1"/>
</dbReference>
<dbReference type="InterPro" id="IPR001304">
    <property type="entry name" value="C-type_lectin-like"/>
</dbReference>
<feature type="domain" description="C-type lectin" evidence="2">
    <location>
        <begin position="1"/>
        <end position="101"/>
    </location>
</feature>
<evidence type="ECO:0000313" key="3">
    <source>
        <dbReference type="EMBL" id="TRY79066.1"/>
    </source>
</evidence>
<dbReference type="PANTHER" id="PTHR45784">
    <property type="entry name" value="C-TYPE LECTIN DOMAIN FAMILY 20 MEMBER A-RELATED"/>
    <property type="match status" value="1"/>
</dbReference>
<gene>
    <name evidence="3" type="ORF">DNTS_033311</name>
</gene>
<name>A0A553PN22_9TELE</name>
<keyword evidence="4" id="KW-1185">Reference proteome</keyword>
<feature type="domain" description="C-type lectin" evidence="2">
    <location>
        <begin position="500"/>
        <end position="616"/>
    </location>
</feature>
<evidence type="ECO:0000259" key="2">
    <source>
        <dbReference type="PROSITE" id="PS50041"/>
    </source>
</evidence>
<organism evidence="3 4">
    <name type="scientific">Danionella cerebrum</name>
    <dbReference type="NCBI Taxonomy" id="2873325"/>
    <lineage>
        <taxon>Eukaryota</taxon>
        <taxon>Metazoa</taxon>
        <taxon>Chordata</taxon>
        <taxon>Craniata</taxon>
        <taxon>Vertebrata</taxon>
        <taxon>Euteleostomi</taxon>
        <taxon>Actinopterygii</taxon>
        <taxon>Neopterygii</taxon>
        <taxon>Teleostei</taxon>
        <taxon>Ostariophysi</taxon>
        <taxon>Cypriniformes</taxon>
        <taxon>Danionidae</taxon>
        <taxon>Danioninae</taxon>
        <taxon>Danionella</taxon>
    </lineage>
</organism>
<dbReference type="OrthoDB" id="6369810at2759"/>
<dbReference type="InterPro" id="IPR016186">
    <property type="entry name" value="C-type_lectin-like/link_sf"/>
</dbReference>
<protein>
    <recommendedName>
        <fullName evidence="2">C-type lectin domain-containing protein</fullName>
    </recommendedName>
</protein>
<dbReference type="STRING" id="623744.A0A553PN22"/>
<proteinExistence type="predicted"/>
<dbReference type="Gene3D" id="3.10.100.10">
    <property type="entry name" value="Mannose-Binding Protein A, subunit A"/>
    <property type="match status" value="8"/>
</dbReference>
<dbReference type="InterPro" id="IPR016187">
    <property type="entry name" value="CTDL_fold"/>
</dbReference>
<comment type="caution">
    <text evidence="3">The sequence shown here is derived from an EMBL/GenBank/DDBJ whole genome shotgun (WGS) entry which is preliminary data.</text>
</comment>
<feature type="domain" description="C-type lectin" evidence="2">
    <location>
        <begin position="100"/>
        <end position="216"/>
    </location>
</feature>
<dbReference type="EMBL" id="SRMA01026660">
    <property type="protein sequence ID" value="TRY79066.1"/>
    <property type="molecule type" value="Genomic_DNA"/>
</dbReference>
<accession>A0A553PN22</accession>
<dbReference type="PROSITE" id="PS00615">
    <property type="entry name" value="C_TYPE_LECTIN_1"/>
    <property type="match status" value="4"/>
</dbReference>
<dbReference type="PROSITE" id="PS50041">
    <property type="entry name" value="C_TYPE_LECTIN_2"/>
    <property type="match status" value="7"/>
</dbReference>
<sequence>MNKNWTEAQSYCREHYSDLATAENMDDMNKLKDLMKSVGYYYIWIGLHRTSQDEWHWSSGDPVLYVNWGVNQPNGVVECASMLQGQWYDVQCSYTNTFICYNRSSQLVFVNQTKSWRDAQSYCRENHIDLVTVRNSIENQELERIIIDNQNYDDFVWMGLFRDSWQWSDQSDSSFRDWDKGEPNNYGGNENCVVSRSAQRHWNDIACNGQYPFICQKDKLVLIQQNMTWSEAKVYCKLHHVELVSVDSVEMQRSVENVVERASTESVWLGLIHFCCMNIVQLIWIGLQRTGQDEWHWSSGDSVLYVNWGVNQPNGGAECASMYRGQWHDVKCSYTNTFICYNRSSQLVFVNQMKSWRDAQSYCRENHVDLVTVRNQSENQELERIINVSQKYNEYVWMGLFRDSWQWSDQSDSSYRNWNTGEPNNAGGNENCAVIYHESQGKWNDIKCDLNIPFICQEGDPVLYINWGVNQPNGGAEECASMLQGQWHDVQCSYTITFICYNRSSQLVFVNQTKSWREAQSYCRENHVDLVTVRNQSENQELERIINVSQKYNEFVWMGLFRDSWQWSDQSKSSFRYWYTSDPNNAGGNENCVVSRSAQRQWIDIPCNGQYPFICQKDKLVLIQQNMTWSEAKVYCKLHHVELVSVDSVEMQRGVENVVERASTESVWLDKLILIQQNLTWLESMGYCRQHHVDLVSVDSVEMQRRVGNVVKRASTESVWLGLHNFCSMNMWIWLNGEVVCYQNWAPGNGTAPEDCGLEWRKGAMESGGDHYWISLPESRKLNFICTN</sequence>
<dbReference type="AlphaFoldDB" id="A0A553PN22"/>
<dbReference type="CDD" id="cd03602">
    <property type="entry name" value="CLECT_1"/>
    <property type="match status" value="1"/>
</dbReference>
<dbReference type="SUPFAM" id="SSF56436">
    <property type="entry name" value="C-type lectin-like"/>
    <property type="match status" value="8"/>
</dbReference>
<evidence type="ECO:0000256" key="1">
    <source>
        <dbReference type="ARBA" id="ARBA00023157"/>
    </source>
</evidence>